<evidence type="ECO:0000313" key="3">
    <source>
        <dbReference type="Proteomes" id="UP000193920"/>
    </source>
</evidence>
<reference evidence="2 3" key="1">
    <citation type="submission" date="2016-08" db="EMBL/GenBank/DDBJ databases">
        <title>A Parts List for Fungal Cellulosomes Revealed by Comparative Genomics.</title>
        <authorList>
            <consortium name="DOE Joint Genome Institute"/>
            <person name="Haitjema C.H."/>
            <person name="Gilmore S.P."/>
            <person name="Henske J.K."/>
            <person name="Solomon K.V."/>
            <person name="De Groot R."/>
            <person name="Kuo A."/>
            <person name="Mondo S.J."/>
            <person name="Salamov A.A."/>
            <person name="Labutti K."/>
            <person name="Zhao Z."/>
            <person name="Chiniquy J."/>
            <person name="Barry K."/>
            <person name="Brewer H.M."/>
            <person name="Purvine S.O."/>
            <person name="Wright A.T."/>
            <person name="Boxma B."/>
            <person name="Van Alen T."/>
            <person name="Hackstein J.H."/>
            <person name="Baker S.E."/>
            <person name="Grigoriev I.V."/>
            <person name="O'Malley M.A."/>
        </authorList>
    </citation>
    <scope>NUCLEOTIDE SEQUENCE [LARGE SCALE GENOMIC DNA]</scope>
    <source>
        <strain evidence="2 3">G1</strain>
    </source>
</reference>
<gene>
    <name evidence="2" type="ORF">LY90DRAFT_500313</name>
</gene>
<feature type="region of interest" description="Disordered" evidence="1">
    <location>
        <begin position="182"/>
        <end position="264"/>
    </location>
</feature>
<dbReference type="EMBL" id="MCOG01000012">
    <property type="protein sequence ID" value="ORY80540.1"/>
    <property type="molecule type" value="Genomic_DNA"/>
</dbReference>
<proteinExistence type="predicted"/>
<protein>
    <submittedName>
        <fullName evidence="2">Uncharacterized protein</fullName>
    </submittedName>
</protein>
<evidence type="ECO:0000313" key="2">
    <source>
        <dbReference type="EMBL" id="ORY80540.1"/>
    </source>
</evidence>
<feature type="compositionally biased region" description="Basic residues" evidence="1">
    <location>
        <begin position="1"/>
        <end position="14"/>
    </location>
</feature>
<keyword evidence="3" id="KW-1185">Reference proteome</keyword>
<feature type="compositionally biased region" description="Basic and acidic residues" evidence="1">
    <location>
        <begin position="27"/>
        <end position="47"/>
    </location>
</feature>
<accession>A0A1Y2F9E6</accession>
<feature type="compositionally biased region" description="Basic and acidic residues" evidence="1">
    <location>
        <begin position="66"/>
        <end position="131"/>
    </location>
</feature>
<evidence type="ECO:0000256" key="1">
    <source>
        <dbReference type="SAM" id="MobiDB-lite"/>
    </source>
</evidence>
<comment type="caution">
    <text evidence="2">The sequence shown here is derived from an EMBL/GenBank/DDBJ whole genome shotgun (WGS) entry which is preliminary data.</text>
</comment>
<dbReference type="Proteomes" id="UP000193920">
    <property type="component" value="Unassembled WGS sequence"/>
</dbReference>
<feature type="compositionally biased region" description="Basic residues" evidence="1">
    <location>
        <begin position="48"/>
        <end position="62"/>
    </location>
</feature>
<dbReference type="OrthoDB" id="10610392at2759"/>
<organism evidence="2 3">
    <name type="scientific">Neocallimastix californiae</name>
    <dbReference type="NCBI Taxonomy" id="1754190"/>
    <lineage>
        <taxon>Eukaryota</taxon>
        <taxon>Fungi</taxon>
        <taxon>Fungi incertae sedis</taxon>
        <taxon>Chytridiomycota</taxon>
        <taxon>Chytridiomycota incertae sedis</taxon>
        <taxon>Neocallimastigomycetes</taxon>
        <taxon>Neocallimastigales</taxon>
        <taxon>Neocallimastigaceae</taxon>
        <taxon>Neocallimastix</taxon>
    </lineage>
</organism>
<name>A0A1Y2F9E6_9FUNG</name>
<sequence>MHFKQKRKIFKRFSVKLDSNSGSKSTDTSERSSRSKERDRHGHGERSHSRHHERSKSRHRRPSSPGERDKSRSRRDISERSRTLGRYEREKRREEKEKERDRDREKSRTLDRDRSHHDRDRSRTRDRDKKNSSLIKDYSHAIATFPRNTSLSKITTDQISKIDNKVPFSPSVPVATPESSFAFPKRKEDPFPTSASPISALPIRSAFDQVPQEESHSSAESSTTAVIQENKPIFPTRAESKGVTKKGRSRANTNASDSKKIYKN</sequence>
<feature type="region of interest" description="Disordered" evidence="1">
    <location>
        <begin position="1"/>
        <end position="153"/>
    </location>
</feature>
<dbReference type="AlphaFoldDB" id="A0A1Y2F9E6"/>